<evidence type="ECO:0000313" key="4">
    <source>
        <dbReference type="Proteomes" id="UP001456524"/>
    </source>
</evidence>
<feature type="compositionally biased region" description="Polar residues" evidence="2">
    <location>
        <begin position="100"/>
        <end position="115"/>
    </location>
</feature>
<dbReference type="EMBL" id="JBBWUH010000004">
    <property type="protein sequence ID" value="KAK8169798.1"/>
    <property type="molecule type" value="Genomic_DNA"/>
</dbReference>
<accession>A0ABR1XX41</accession>
<name>A0ABR1XX41_9PEZI</name>
<keyword evidence="1" id="KW-0175">Coiled coil</keyword>
<reference evidence="3 4" key="1">
    <citation type="journal article" date="2022" name="G3 (Bethesda)">
        <title>Enemy or ally: a genomic approach to elucidate the lifestyle of Phyllosticta citrichinaensis.</title>
        <authorList>
            <person name="Buijs V.A."/>
            <person name="Groenewald J.Z."/>
            <person name="Haridas S."/>
            <person name="LaButti K.M."/>
            <person name="Lipzen A."/>
            <person name="Martin F.M."/>
            <person name="Barry K."/>
            <person name="Grigoriev I.V."/>
            <person name="Crous P.W."/>
            <person name="Seidl M.F."/>
        </authorList>
    </citation>
    <scope>NUCLEOTIDE SEQUENCE [LARGE SCALE GENOMIC DNA]</scope>
    <source>
        <strain evidence="3 4">CBS 129764</strain>
    </source>
</reference>
<dbReference type="Proteomes" id="UP001456524">
    <property type="component" value="Unassembled WGS sequence"/>
</dbReference>
<protein>
    <submittedName>
        <fullName evidence="3">Uncharacterized protein</fullName>
    </submittedName>
</protein>
<evidence type="ECO:0000256" key="1">
    <source>
        <dbReference type="SAM" id="Coils"/>
    </source>
</evidence>
<keyword evidence="4" id="KW-1185">Reference proteome</keyword>
<sequence length="275" mass="31085">MAFQEMSWQWSDALCRNLVDKATRVVVRNTRRSQRPITFQTQAEAGEFVSKKLPLHNFTMPHLYNMDEATAFSHVTYGTAKRLKDEGYIAYPDSEEPLDVQQQPREQSNSGARSQLNDRETTLSPKTTPEAQYLQEENRQLKAENARLKLLWENAQLRAENARLRQTLVDHTLKASIAASSTIDGDHDLLSDPISDLQGFDAIPASRADSQTAEQVSYLPAWATPEFPRTFSSQALSASWKQGNDKPRAKSSNGTCCEICSDLTLKMFEWKDRGP</sequence>
<organism evidence="3 4">
    <name type="scientific">Phyllosticta citrichinensis</name>
    <dbReference type="NCBI Taxonomy" id="1130410"/>
    <lineage>
        <taxon>Eukaryota</taxon>
        <taxon>Fungi</taxon>
        <taxon>Dikarya</taxon>
        <taxon>Ascomycota</taxon>
        <taxon>Pezizomycotina</taxon>
        <taxon>Dothideomycetes</taxon>
        <taxon>Dothideomycetes incertae sedis</taxon>
        <taxon>Botryosphaeriales</taxon>
        <taxon>Phyllostictaceae</taxon>
        <taxon>Phyllosticta</taxon>
    </lineage>
</organism>
<gene>
    <name evidence="3" type="ORF">IWX90DRAFT_189860</name>
</gene>
<comment type="caution">
    <text evidence="3">The sequence shown here is derived from an EMBL/GenBank/DDBJ whole genome shotgun (WGS) entry which is preliminary data.</text>
</comment>
<feature type="region of interest" description="Disordered" evidence="2">
    <location>
        <begin position="95"/>
        <end position="130"/>
    </location>
</feature>
<evidence type="ECO:0000313" key="3">
    <source>
        <dbReference type="EMBL" id="KAK8169798.1"/>
    </source>
</evidence>
<proteinExistence type="predicted"/>
<evidence type="ECO:0000256" key="2">
    <source>
        <dbReference type="SAM" id="MobiDB-lite"/>
    </source>
</evidence>
<feature type="coiled-coil region" evidence="1">
    <location>
        <begin position="131"/>
        <end position="174"/>
    </location>
</feature>